<evidence type="ECO:0000313" key="2">
    <source>
        <dbReference type="Proteomes" id="UP001163321"/>
    </source>
</evidence>
<dbReference type="EMBL" id="CM047586">
    <property type="protein sequence ID" value="KAI9909432.1"/>
    <property type="molecule type" value="Genomic_DNA"/>
</dbReference>
<keyword evidence="2" id="KW-1185">Reference proteome</keyword>
<sequence>MERTRARSMMYASLSLRSRLDSSLAAPKSSHWATDWESIPLRKFSRSRSHVPTNYGIIARCSASVAGATNTMSNTLRTIMFAFARASFIWSVVMSRKAVSFGNTKPSSILSLEAPKRESKSIANDIHAIKTTRRVCSSTLIPNPSNTEKRVAGLESEAPCSRSNEKHSMQSFQHVSASNEATARIL</sequence>
<comment type="caution">
    <text evidence="1">The sequence shown here is derived from an EMBL/GenBank/DDBJ whole genome shotgun (WGS) entry which is preliminary data.</text>
</comment>
<gene>
    <name evidence="1" type="ORF">PsorP6_015221</name>
</gene>
<accession>A0ACC0VTB1</accession>
<name>A0ACC0VTB1_9STRA</name>
<evidence type="ECO:0000313" key="1">
    <source>
        <dbReference type="EMBL" id="KAI9909432.1"/>
    </source>
</evidence>
<organism evidence="1 2">
    <name type="scientific">Peronosclerospora sorghi</name>
    <dbReference type="NCBI Taxonomy" id="230839"/>
    <lineage>
        <taxon>Eukaryota</taxon>
        <taxon>Sar</taxon>
        <taxon>Stramenopiles</taxon>
        <taxon>Oomycota</taxon>
        <taxon>Peronosporomycetes</taxon>
        <taxon>Peronosporales</taxon>
        <taxon>Peronosporaceae</taxon>
        <taxon>Peronosclerospora</taxon>
    </lineage>
</organism>
<reference evidence="1 2" key="1">
    <citation type="journal article" date="2022" name="bioRxiv">
        <title>The genome of the oomycete Peronosclerospora sorghi, a cosmopolitan pathogen of maize and sorghum, is inflated with dispersed pseudogenes.</title>
        <authorList>
            <person name="Fletcher K."/>
            <person name="Martin F."/>
            <person name="Isakeit T."/>
            <person name="Cavanaugh K."/>
            <person name="Magill C."/>
            <person name="Michelmore R."/>
        </authorList>
    </citation>
    <scope>NUCLEOTIDE SEQUENCE [LARGE SCALE GENOMIC DNA]</scope>
    <source>
        <strain evidence="1">P6</strain>
    </source>
</reference>
<protein>
    <submittedName>
        <fullName evidence="1">Uncharacterized protein</fullName>
    </submittedName>
</protein>
<proteinExistence type="predicted"/>
<dbReference type="Proteomes" id="UP001163321">
    <property type="component" value="Chromosome 7"/>
</dbReference>